<reference evidence="2 3" key="1">
    <citation type="submission" date="2019-02" db="EMBL/GenBank/DDBJ databases">
        <title>Dyella amyloliquefaciens sp. nov., isolated from forest soil.</title>
        <authorList>
            <person name="Gao Z.-H."/>
            <person name="Qiu L.-H."/>
        </authorList>
    </citation>
    <scope>NUCLEOTIDE SEQUENCE [LARGE SCALE GENOMIC DNA]</scope>
    <source>
        <strain evidence="2 3">KACC 12747</strain>
    </source>
</reference>
<keyword evidence="3" id="KW-1185">Reference proteome</keyword>
<proteinExistence type="predicted"/>
<name>A0A4R0YP07_9GAMM</name>
<dbReference type="RefSeq" id="WP_131151982.1">
    <property type="nucleotide sequence ID" value="NZ_SJTG01000004.1"/>
</dbReference>
<feature type="domain" description="Dermonecrotic toxin N-terminal" evidence="1">
    <location>
        <begin position="149"/>
        <end position="377"/>
    </location>
</feature>
<evidence type="ECO:0000313" key="2">
    <source>
        <dbReference type="EMBL" id="TCI08076.1"/>
    </source>
</evidence>
<sequence>MLLWIELAEQQVDEYFGSLEPVERQRYLALARRPALPDPLGPELKRIETMLCAHLKISSLGGYWVHTRLPGEAAKSSGITHFFVGMGVPTKPSGVATVSLADFIRHGVDATLPLRGGTAELFFSQSWINGDPTGARGSLLDLRAVVDAVREFDPGGLLDGWVERQLGGRRREEGLWPVFRQEVRDQFELALLEAQRSEAITLRDVALITRQVLSSSAGEGAHPIWRQVVVHLGGDEFDIPGCLFDIVDEHGLLRQFVYLPGCQDGELQLSAGGDELAQTITDALRNDLRAGRANWMLDLLSEQDRQAVMSAVKRQPVNEAGLNPLAKVLYDWLGRDNALKQVSVTIRSPPDEPVPLLEFLASARAKRLRDDARHAFKSNGMATWERSQQILGALGKEVLSILTLSVPGNVVFPGRNYIFMGAMAWNLRQLTYDATLSKWQDVVQSVTDLVDFVVASKGTAYLGRLGFRRSLPVGLHVGRGANGRLVVWAENDLARYSESILPAGSTPLGEGLWRTGRDVRAMVLASDGQVRYAKVMDEQGQYRLVHASLGGIAPLLRRGGDGFWRLHVDDAAGLSEARLLRRMLHPELRDLTDADLEHVVSASGTSRATLEAVWRGERMAPAGLAEAVISAADRLLARSLGTRLASSHYGALEPRAEYVVMARLADMAECELHVVDRHSDDSPIQFLPFGWDRRGDFLPVVRVVREGPWRYRAYADMLGPSVEPEDSLFQSVIRAREKVAVHRAITWPTHMSRTQSAAWLRHQTAQWFTDPANRGNVLAALHHRARRRKEVPLGEGDLRPVDYGPFIGGYPEARVEARRRHPELREEVLVELVKRWPEHPSGALSPEVIAWLDAVSAERREALAWMAIQSVDGLGMTLRAEALFIETVRQLPGYPADLSVAVRDAQGRLLRAWGNAQAEPGITIVRHSERGGSYTYQAQMPGNDRVDPMRRQHSLASVMLQGMDDGARGALGLPINDASALQRRIAAHVPRIRLDATTPVELFDPVPTAEQLRTFRMRNAIAASVAEADGIHRWKGGNFVIMGGHSYRVLRDAEASEAGDAIWRIVHDEGRAADVEYPRDASPSNVAIHRVYGDWRLAGAAHLWSPELSPHVMHMRVRAHRVLVKLNRASIRQPEARFYSIGARTYVRAGSEDGGDFFSVRLPEQDGVIEILNQSRSGEVRSHSYLQYVDGRWREYLGPVPDEFIGESRVGQLSTEALGNLRMMERERHFVGVINVHTRRIDIAPSYVMGKPGVLVERRLPDGMVYHVGPSANPVPMPISEFHVIGRIDGELRDTPGHQVLAKMMGQPLENFGGFSGYLSAQRVVRLKFTSWSLNPRHQPCSLGQCLGEAGDRPGSNVLPGFLRIPIIMQFRAAGYEVLG</sequence>
<evidence type="ECO:0000259" key="1">
    <source>
        <dbReference type="Pfam" id="PF20178"/>
    </source>
</evidence>
<dbReference type="InterPro" id="IPR046673">
    <property type="entry name" value="ToxA_N"/>
</dbReference>
<gene>
    <name evidence="2" type="ORF">EZM97_25800</name>
</gene>
<dbReference type="Proteomes" id="UP000291822">
    <property type="component" value="Unassembled WGS sequence"/>
</dbReference>
<evidence type="ECO:0000313" key="3">
    <source>
        <dbReference type="Proteomes" id="UP000291822"/>
    </source>
</evidence>
<organism evidence="2 3">
    <name type="scientific">Dyella soli</name>
    <dbReference type="NCBI Taxonomy" id="522319"/>
    <lineage>
        <taxon>Bacteria</taxon>
        <taxon>Pseudomonadati</taxon>
        <taxon>Pseudomonadota</taxon>
        <taxon>Gammaproteobacteria</taxon>
        <taxon>Lysobacterales</taxon>
        <taxon>Rhodanobacteraceae</taxon>
        <taxon>Dyella</taxon>
    </lineage>
</organism>
<comment type="caution">
    <text evidence="2">The sequence shown here is derived from an EMBL/GenBank/DDBJ whole genome shotgun (WGS) entry which is preliminary data.</text>
</comment>
<protein>
    <recommendedName>
        <fullName evidence="1">Dermonecrotic toxin N-terminal domain-containing protein</fullName>
    </recommendedName>
</protein>
<dbReference type="Pfam" id="PF20178">
    <property type="entry name" value="ToxA_N"/>
    <property type="match status" value="1"/>
</dbReference>
<accession>A0A4R0YP07</accession>
<dbReference type="EMBL" id="SJTG01000004">
    <property type="protein sequence ID" value="TCI08076.1"/>
    <property type="molecule type" value="Genomic_DNA"/>
</dbReference>